<accession>B0SYW8</accession>
<dbReference type="Pfam" id="PF25183">
    <property type="entry name" value="OMP_b-brl_4"/>
    <property type="match status" value="1"/>
</dbReference>
<evidence type="ECO:0000256" key="5">
    <source>
        <dbReference type="ARBA" id="ARBA00023136"/>
    </source>
</evidence>
<dbReference type="Pfam" id="PF13620">
    <property type="entry name" value="CarboxypepD_reg"/>
    <property type="match status" value="1"/>
</dbReference>
<dbReference type="Pfam" id="PF07715">
    <property type="entry name" value="Plug"/>
    <property type="match status" value="1"/>
</dbReference>
<proteinExistence type="predicted"/>
<name>B0SYW8_CAUSK</name>
<dbReference type="HOGENOM" id="CLU_006298_3_0_5"/>
<dbReference type="PANTHER" id="PTHR30069:SF46">
    <property type="entry name" value="OAR PROTEIN"/>
    <property type="match status" value="1"/>
</dbReference>
<reference evidence="9" key="1">
    <citation type="submission" date="2008-01" db="EMBL/GenBank/DDBJ databases">
        <title>Complete sequence of chromosome of Caulobacter sp. K31.</title>
        <authorList>
            <consortium name="US DOE Joint Genome Institute"/>
            <person name="Copeland A."/>
            <person name="Lucas S."/>
            <person name="Lapidus A."/>
            <person name="Barry K."/>
            <person name="Glavina del Rio T."/>
            <person name="Dalin E."/>
            <person name="Tice H."/>
            <person name="Pitluck S."/>
            <person name="Bruce D."/>
            <person name="Goodwin L."/>
            <person name="Thompson L.S."/>
            <person name="Brettin T."/>
            <person name="Detter J.C."/>
            <person name="Han C."/>
            <person name="Schmutz J."/>
            <person name="Larimer F."/>
            <person name="Land M."/>
            <person name="Hauser L."/>
            <person name="Kyrpides N."/>
            <person name="Kim E."/>
            <person name="Stephens C."/>
            <person name="Richardson P."/>
        </authorList>
    </citation>
    <scope>NUCLEOTIDE SEQUENCE [LARGE SCALE GENOMIC DNA]</scope>
    <source>
        <strain evidence="9">K31</strain>
    </source>
</reference>
<dbReference type="InterPro" id="IPR036942">
    <property type="entry name" value="Beta-barrel_TonB_sf"/>
</dbReference>
<dbReference type="InterPro" id="IPR057601">
    <property type="entry name" value="Oar-like_b-barrel"/>
</dbReference>
<dbReference type="SUPFAM" id="SSF49464">
    <property type="entry name" value="Carboxypeptidase regulatory domain-like"/>
    <property type="match status" value="1"/>
</dbReference>
<dbReference type="eggNOG" id="COG1629">
    <property type="taxonomic scope" value="Bacteria"/>
</dbReference>
<dbReference type="GO" id="GO:0009279">
    <property type="term" value="C:cell outer membrane"/>
    <property type="evidence" value="ECO:0007669"/>
    <property type="project" value="UniProtKB-SubCell"/>
</dbReference>
<dbReference type="STRING" id="366602.Caul_1319"/>
<evidence type="ECO:0000256" key="2">
    <source>
        <dbReference type="ARBA" id="ARBA00022448"/>
    </source>
</evidence>
<keyword evidence="2" id="KW-0813">Transport</keyword>
<feature type="domain" description="TonB-dependent receptor plug" evidence="7">
    <location>
        <begin position="163"/>
        <end position="256"/>
    </location>
</feature>
<comment type="subcellular location">
    <subcellularLocation>
        <location evidence="1">Cell outer membrane</location>
        <topology evidence="1">Multi-pass membrane protein</topology>
    </subcellularLocation>
</comment>
<dbReference type="SUPFAM" id="SSF56935">
    <property type="entry name" value="Porins"/>
    <property type="match status" value="1"/>
</dbReference>
<protein>
    <submittedName>
        <fullName evidence="9">TonB-dependent receptor plug</fullName>
    </submittedName>
</protein>
<keyword evidence="6" id="KW-0998">Cell outer membrane</keyword>
<dbReference type="InterPro" id="IPR008969">
    <property type="entry name" value="CarboxyPept-like_regulatory"/>
</dbReference>
<keyword evidence="9" id="KW-0675">Receptor</keyword>
<evidence type="ECO:0000256" key="4">
    <source>
        <dbReference type="ARBA" id="ARBA00022692"/>
    </source>
</evidence>
<dbReference type="InterPro" id="IPR012910">
    <property type="entry name" value="Plug_dom"/>
</dbReference>
<organism evidence="9">
    <name type="scientific">Caulobacter sp. (strain K31)</name>
    <dbReference type="NCBI Taxonomy" id="366602"/>
    <lineage>
        <taxon>Bacteria</taxon>
        <taxon>Pseudomonadati</taxon>
        <taxon>Pseudomonadota</taxon>
        <taxon>Alphaproteobacteria</taxon>
        <taxon>Caulobacterales</taxon>
        <taxon>Caulobacteraceae</taxon>
        <taxon>Caulobacter</taxon>
    </lineage>
</organism>
<dbReference type="EMBL" id="CP000927">
    <property type="protein sequence ID" value="ABZ70449.1"/>
    <property type="molecule type" value="Genomic_DNA"/>
</dbReference>
<dbReference type="Gene3D" id="2.170.130.10">
    <property type="entry name" value="TonB-dependent receptor, plug domain"/>
    <property type="match status" value="1"/>
</dbReference>
<feature type="domain" description="TonB-dependent transporter Oar-like beta-barrel" evidence="8">
    <location>
        <begin position="341"/>
        <end position="934"/>
    </location>
</feature>
<dbReference type="Gene3D" id="2.60.40.1120">
    <property type="entry name" value="Carboxypeptidase-like, regulatory domain"/>
    <property type="match status" value="1"/>
</dbReference>
<evidence type="ECO:0000259" key="7">
    <source>
        <dbReference type="Pfam" id="PF07715"/>
    </source>
</evidence>
<evidence type="ECO:0000256" key="1">
    <source>
        <dbReference type="ARBA" id="ARBA00004571"/>
    </source>
</evidence>
<dbReference type="AlphaFoldDB" id="B0SYW8"/>
<dbReference type="PANTHER" id="PTHR30069">
    <property type="entry name" value="TONB-DEPENDENT OUTER MEMBRANE RECEPTOR"/>
    <property type="match status" value="1"/>
</dbReference>
<evidence type="ECO:0000313" key="9">
    <source>
        <dbReference type="EMBL" id="ABZ70449.1"/>
    </source>
</evidence>
<evidence type="ECO:0000256" key="3">
    <source>
        <dbReference type="ARBA" id="ARBA00022452"/>
    </source>
</evidence>
<dbReference type="GO" id="GO:0015344">
    <property type="term" value="F:siderophore uptake transmembrane transporter activity"/>
    <property type="evidence" value="ECO:0007669"/>
    <property type="project" value="TreeGrafter"/>
</dbReference>
<keyword evidence="4" id="KW-0812">Transmembrane</keyword>
<dbReference type="InterPro" id="IPR037066">
    <property type="entry name" value="Plug_dom_sf"/>
</dbReference>
<dbReference type="InterPro" id="IPR039426">
    <property type="entry name" value="TonB-dep_rcpt-like"/>
</dbReference>
<dbReference type="GO" id="GO:0044718">
    <property type="term" value="P:siderophore transmembrane transport"/>
    <property type="evidence" value="ECO:0007669"/>
    <property type="project" value="TreeGrafter"/>
</dbReference>
<dbReference type="Gene3D" id="2.40.170.20">
    <property type="entry name" value="TonB-dependent receptor, beta-barrel domain"/>
    <property type="match status" value="1"/>
</dbReference>
<keyword evidence="3" id="KW-1134">Transmembrane beta strand</keyword>
<keyword evidence="5" id="KW-0472">Membrane</keyword>
<evidence type="ECO:0000256" key="6">
    <source>
        <dbReference type="ARBA" id="ARBA00023237"/>
    </source>
</evidence>
<evidence type="ECO:0000259" key="8">
    <source>
        <dbReference type="Pfam" id="PF25183"/>
    </source>
</evidence>
<dbReference type="KEGG" id="cak:Caul_1319"/>
<gene>
    <name evidence="9" type="ordered locus">Caul_1319</name>
</gene>
<sequence length="1066" mass="114014" precursor="true">MKMTSTKGGARARLLTSTLLAGLATVAAPLAITAIATAIPTLASAQDYTSGTLVGTVRDASGAPVSGAAVTVKSLGQGFTRQLVTGSDGQFRVPLVPQGGYSVAISKEGFQPTSDGAVAVRSGGDSAYSFTLSSADASVSEVVVTATANPQLDFGGTTTGLSVDLETLTKQVPVNRTITSVVLLAPGAVQGSNTNFRGQPSIGGSSVAENAFYVNGLNITNFDNYLGGSTVPFDFYKSVDVKTGGYQAEFGRSTGGIVNAVTKAGTNEFKFAVRGQWEPDSLQEDQKDTFLRRGKLAKTDNKSLTLEAGGPIIPDRLFFFAMTQMRDNQTTFGSITGGSYNKETQRDPFYGLKLDGYITDRQHLEFTYFDTKGSAKRSTRQYEFDDTTGTDTFGDKLGGTLFSLGGANYVGKYTGTFTDWFTLSAAYGVTKDSYRVTPQDLSGNYVTNTADPAHPGETSVISRQKTSSYDSSYETKREFYRIDADFYFDLLGKHHIRAGYDQEDLTLDHVNQYPGAGTDWDFLLAGATDARGVAAGQTYVKGRTFKTGGIFEGTNKAYYIQDSWDILSNLTLNLGIRKDQFQNSGARTAKGSETFVEFDNEIGPRIGFTFDPFSTGNDKIFGNFGRYYLPVASNTAFRQATASYDIDTFFTAPQGVALGADGTPIRGTQITQTTNPGFASAAACPAPVAGVTPPGATDAVGCAVRGDGSLQPFAANTSKNLKSTQEDEYILGYEHQFNSLWKASATLTYRNLNRVSEDVAIDAAVRNYCVKNGIAGCGSTYNVAGPTPGCTTFSAGPRAGQTRCAGFSGFRQYTIVNPGEASTITLRQPLPGEATARTISFSKADLGYPTVKREYVGLEMKVERAFDGKWGFQGSYVLAESKGNYEGFVKSDAGNGQTDSGITQDFDQVSLTDGAYGLLPNHHAHQFKLFGSYAITDNLLVGGNALVLSPKHYGCIGLHPTDDIVNSGYGVASFACGGKIVPRGSAFETPWTARLDIAVRYLVPTTKFIPGGLTLRADISNILNSRTETEAWEFGDSDAGGADEHYKDPIQYQAPRSVRLGFDWEF</sequence>